<dbReference type="Proteomes" id="UP000652761">
    <property type="component" value="Unassembled WGS sequence"/>
</dbReference>
<feature type="region of interest" description="Disordered" evidence="1">
    <location>
        <begin position="51"/>
        <end position="89"/>
    </location>
</feature>
<comment type="caution">
    <text evidence="2">The sequence shown here is derived from an EMBL/GenBank/DDBJ whole genome shotgun (WGS) entry which is preliminary data.</text>
</comment>
<name>A0A843VHC8_COLES</name>
<organism evidence="2 3">
    <name type="scientific">Colocasia esculenta</name>
    <name type="common">Wild taro</name>
    <name type="synonym">Arum esculentum</name>
    <dbReference type="NCBI Taxonomy" id="4460"/>
    <lineage>
        <taxon>Eukaryota</taxon>
        <taxon>Viridiplantae</taxon>
        <taxon>Streptophyta</taxon>
        <taxon>Embryophyta</taxon>
        <taxon>Tracheophyta</taxon>
        <taxon>Spermatophyta</taxon>
        <taxon>Magnoliopsida</taxon>
        <taxon>Liliopsida</taxon>
        <taxon>Araceae</taxon>
        <taxon>Aroideae</taxon>
        <taxon>Colocasieae</taxon>
        <taxon>Colocasia</taxon>
    </lineage>
</organism>
<keyword evidence="3" id="KW-1185">Reference proteome</keyword>
<evidence type="ECO:0000313" key="2">
    <source>
        <dbReference type="EMBL" id="MQL91783.1"/>
    </source>
</evidence>
<feature type="compositionally biased region" description="Polar residues" evidence="1">
    <location>
        <begin position="69"/>
        <end position="89"/>
    </location>
</feature>
<feature type="compositionally biased region" description="Basic and acidic residues" evidence="1">
    <location>
        <begin position="51"/>
        <end position="62"/>
    </location>
</feature>
<evidence type="ECO:0000256" key="1">
    <source>
        <dbReference type="SAM" id="MobiDB-lite"/>
    </source>
</evidence>
<protein>
    <submittedName>
        <fullName evidence="2">Uncharacterized protein</fullName>
    </submittedName>
</protein>
<accession>A0A843VHC8</accession>
<dbReference type="AlphaFoldDB" id="A0A843VHC8"/>
<reference evidence="2" key="1">
    <citation type="submission" date="2017-07" db="EMBL/GenBank/DDBJ databases">
        <title>Taro Niue Genome Assembly and Annotation.</title>
        <authorList>
            <person name="Atibalentja N."/>
            <person name="Keating K."/>
            <person name="Fields C.J."/>
        </authorList>
    </citation>
    <scope>NUCLEOTIDE SEQUENCE</scope>
    <source>
        <strain evidence="2">Niue_2</strain>
        <tissue evidence="2">Leaf</tissue>
    </source>
</reference>
<dbReference type="PANTHER" id="PTHR31973">
    <property type="entry name" value="POLYPROTEIN, PUTATIVE-RELATED"/>
    <property type="match status" value="1"/>
</dbReference>
<dbReference type="EMBL" id="NMUH01001378">
    <property type="protein sequence ID" value="MQL91783.1"/>
    <property type="molecule type" value="Genomic_DNA"/>
</dbReference>
<sequence length="286" mass="32531">MAMTGRGKSDGASPVASPVAFLVASPASSRGRAAAHLQLVAEDERRQAATHLQRVEEGEQRRNLRRAIQPSSVHSSGSNNHLSTFERMSSQEGRRRTDLWYDIIHSVGQTFNSIEHFWGDLTKYAIARVGTCMQLGLIGGLILRLNNVHICGGGLSTQNHPRASKRWISSIIAEKIVDTLLYRSKDIKKDIFRDYGVDVPYYQAWWGKEFAQKEVHGDERCSFDGLRWYKDAIERSNANSIVNLDVSVESNFKRFFGNTVVKQQEICSHCLIRQYIHIRWKTKRLL</sequence>
<evidence type="ECO:0000313" key="3">
    <source>
        <dbReference type="Proteomes" id="UP000652761"/>
    </source>
</evidence>
<dbReference type="PANTHER" id="PTHR31973:SF195">
    <property type="entry name" value="MUDR FAMILY TRANSPOSASE"/>
    <property type="match status" value="1"/>
</dbReference>
<gene>
    <name evidence="2" type="ORF">Taro_024390</name>
</gene>
<proteinExistence type="predicted"/>